<evidence type="ECO:0008006" key="4">
    <source>
        <dbReference type="Google" id="ProtNLM"/>
    </source>
</evidence>
<dbReference type="EMBL" id="JAOQAZ010000039">
    <property type="protein sequence ID" value="KAJ4247457.1"/>
    <property type="molecule type" value="Genomic_DNA"/>
</dbReference>
<name>A0A9W8RNW2_9HYPO</name>
<dbReference type="OrthoDB" id="5233393at2759"/>
<dbReference type="InterPro" id="IPR052998">
    <property type="entry name" value="Hetero-Diels-Alderase-like"/>
</dbReference>
<dbReference type="PANTHER" id="PTHR42060:SF1">
    <property type="entry name" value="NHL REPEAT-CONTAINING PROTEIN"/>
    <property type="match status" value="1"/>
</dbReference>
<protein>
    <recommendedName>
        <fullName evidence="4">SMP-30/Gluconolactonase/LRE-like region domain-containing protein</fullName>
    </recommendedName>
</protein>
<sequence length="330" mass="35138">MVTYRVLWSLTLLSSAFEALATPTRSTKADLAVVAQVPDVKNLENLAVRHDGNVLVTSTTSPIIHYISLTGHHSSVPIAKVAGFAAVTGIYELEKDIFYLASTNLTGAHGTNAIWKLDMRHFELTSTGKIVRPAALSLVVNIPNAQALNGMTQLDKKHILVSDSSAGTITRVNVNTSQYKVVLQSEVLSSTPTGLGVGVNGIRTYQDRLYFVNLDQQLFASLPISSSTGAATGDVDVILNGTLVAADDFVLSRDGKKAWIAENGQNVLVEVDIKAKTSRIAANSTVLGATSSVALGRTKRDRDSVYITGARNIDGVSVAGQLIEARHIAK</sequence>
<evidence type="ECO:0000313" key="3">
    <source>
        <dbReference type="Proteomes" id="UP001152049"/>
    </source>
</evidence>
<feature type="chain" id="PRO_5040761736" description="SMP-30/Gluconolactonase/LRE-like region domain-containing protein" evidence="1">
    <location>
        <begin position="22"/>
        <end position="330"/>
    </location>
</feature>
<feature type="signal peptide" evidence="1">
    <location>
        <begin position="1"/>
        <end position="21"/>
    </location>
</feature>
<dbReference type="Gene3D" id="2.120.10.30">
    <property type="entry name" value="TolB, C-terminal domain"/>
    <property type="match status" value="1"/>
</dbReference>
<dbReference type="SUPFAM" id="SSF63829">
    <property type="entry name" value="Calcium-dependent phosphotriesterase"/>
    <property type="match status" value="1"/>
</dbReference>
<dbReference type="InterPro" id="IPR011042">
    <property type="entry name" value="6-blade_b-propeller_TolB-like"/>
</dbReference>
<dbReference type="PANTHER" id="PTHR42060">
    <property type="entry name" value="NHL REPEAT-CONTAINING PROTEIN-RELATED"/>
    <property type="match status" value="1"/>
</dbReference>
<reference evidence="2" key="1">
    <citation type="submission" date="2022-09" db="EMBL/GenBank/DDBJ databases">
        <title>Fusarium specimens isolated from Avocado Roots.</title>
        <authorList>
            <person name="Stajich J."/>
            <person name="Roper C."/>
            <person name="Heimlech-Rivalta G."/>
        </authorList>
    </citation>
    <scope>NUCLEOTIDE SEQUENCE</scope>
    <source>
        <strain evidence="2">CF00136</strain>
    </source>
</reference>
<accession>A0A9W8RNW2</accession>
<evidence type="ECO:0000313" key="2">
    <source>
        <dbReference type="EMBL" id="KAJ4247457.1"/>
    </source>
</evidence>
<proteinExistence type="predicted"/>
<keyword evidence="1" id="KW-0732">Signal</keyword>
<evidence type="ECO:0000256" key="1">
    <source>
        <dbReference type="SAM" id="SignalP"/>
    </source>
</evidence>
<dbReference type="AlphaFoldDB" id="A0A9W8RNW2"/>
<organism evidence="2 3">
    <name type="scientific">Fusarium torreyae</name>
    <dbReference type="NCBI Taxonomy" id="1237075"/>
    <lineage>
        <taxon>Eukaryota</taxon>
        <taxon>Fungi</taxon>
        <taxon>Dikarya</taxon>
        <taxon>Ascomycota</taxon>
        <taxon>Pezizomycotina</taxon>
        <taxon>Sordariomycetes</taxon>
        <taxon>Hypocreomycetidae</taxon>
        <taxon>Hypocreales</taxon>
        <taxon>Nectriaceae</taxon>
        <taxon>Fusarium</taxon>
    </lineage>
</organism>
<dbReference type="Proteomes" id="UP001152049">
    <property type="component" value="Unassembled WGS sequence"/>
</dbReference>
<keyword evidence="3" id="KW-1185">Reference proteome</keyword>
<comment type="caution">
    <text evidence="2">The sequence shown here is derived from an EMBL/GenBank/DDBJ whole genome shotgun (WGS) entry which is preliminary data.</text>
</comment>
<gene>
    <name evidence="2" type="ORF">NW762_013132</name>
</gene>